<accession>A0A392R3P3</accession>
<organism evidence="1 2">
    <name type="scientific">Trifolium medium</name>
    <dbReference type="NCBI Taxonomy" id="97028"/>
    <lineage>
        <taxon>Eukaryota</taxon>
        <taxon>Viridiplantae</taxon>
        <taxon>Streptophyta</taxon>
        <taxon>Embryophyta</taxon>
        <taxon>Tracheophyta</taxon>
        <taxon>Spermatophyta</taxon>
        <taxon>Magnoliopsida</taxon>
        <taxon>eudicotyledons</taxon>
        <taxon>Gunneridae</taxon>
        <taxon>Pentapetalae</taxon>
        <taxon>rosids</taxon>
        <taxon>fabids</taxon>
        <taxon>Fabales</taxon>
        <taxon>Fabaceae</taxon>
        <taxon>Papilionoideae</taxon>
        <taxon>50 kb inversion clade</taxon>
        <taxon>NPAAA clade</taxon>
        <taxon>Hologalegina</taxon>
        <taxon>IRL clade</taxon>
        <taxon>Trifolieae</taxon>
        <taxon>Trifolium</taxon>
    </lineage>
</organism>
<dbReference type="EMBL" id="LXQA010185402">
    <property type="protein sequence ID" value="MCI31201.1"/>
    <property type="molecule type" value="Genomic_DNA"/>
</dbReference>
<comment type="caution">
    <text evidence="1">The sequence shown here is derived from an EMBL/GenBank/DDBJ whole genome shotgun (WGS) entry which is preliminary data.</text>
</comment>
<evidence type="ECO:0000313" key="2">
    <source>
        <dbReference type="Proteomes" id="UP000265520"/>
    </source>
</evidence>
<sequence>MCPGQLEVKLFSGTSRGLGKLSRQPLSWIGTVDVPKAAPL</sequence>
<evidence type="ECO:0000313" key="1">
    <source>
        <dbReference type="EMBL" id="MCI31201.1"/>
    </source>
</evidence>
<dbReference type="Proteomes" id="UP000265520">
    <property type="component" value="Unassembled WGS sequence"/>
</dbReference>
<proteinExistence type="predicted"/>
<keyword evidence="2" id="KW-1185">Reference proteome</keyword>
<protein>
    <submittedName>
        <fullName evidence="1">Uncharacterized protein</fullName>
    </submittedName>
</protein>
<name>A0A392R3P3_9FABA</name>
<dbReference type="AlphaFoldDB" id="A0A392R3P3"/>
<reference evidence="1 2" key="1">
    <citation type="journal article" date="2018" name="Front. Plant Sci.">
        <title>Red Clover (Trifolium pratense) and Zigzag Clover (T. medium) - A Picture of Genomic Similarities and Differences.</title>
        <authorList>
            <person name="Dluhosova J."/>
            <person name="Istvanek J."/>
            <person name="Nedelnik J."/>
            <person name="Repkova J."/>
        </authorList>
    </citation>
    <scope>NUCLEOTIDE SEQUENCE [LARGE SCALE GENOMIC DNA]</scope>
    <source>
        <strain evidence="2">cv. 10/8</strain>
        <tissue evidence="1">Leaf</tissue>
    </source>
</reference>